<dbReference type="PANTHER" id="PTHR33048:SF96">
    <property type="entry name" value="INTEGRAL MEMBRANE PROTEIN"/>
    <property type="match status" value="1"/>
</dbReference>
<keyword evidence="2 7" id="KW-0812">Transmembrane</keyword>
<keyword evidence="4 7" id="KW-0472">Membrane</keyword>
<feature type="transmembrane region" description="Helical" evidence="7">
    <location>
        <begin position="46"/>
        <end position="67"/>
    </location>
</feature>
<feature type="compositionally biased region" description="Polar residues" evidence="6">
    <location>
        <begin position="325"/>
        <end position="341"/>
    </location>
</feature>
<name>A0A5N6KKA0_MONLA</name>
<dbReference type="Pfam" id="PF20684">
    <property type="entry name" value="Fung_rhodopsin"/>
    <property type="match status" value="1"/>
</dbReference>
<evidence type="ECO:0000256" key="2">
    <source>
        <dbReference type="ARBA" id="ARBA00022692"/>
    </source>
</evidence>
<evidence type="ECO:0000256" key="7">
    <source>
        <dbReference type="SAM" id="Phobius"/>
    </source>
</evidence>
<proteinExistence type="inferred from homology"/>
<accession>A0A5N6KKA0</accession>
<evidence type="ECO:0000256" key="3">
    <source>
        <dbReference type="ARBA" id="ARBA00022989"/>
    </source>
</evidence>
<evidence type="ECO:0000256" key="5">
    <source>
        <dbReference type="ARBA" id="ARBA00038359"/>
    </source>
</evidence>
<evidence type="ECO:0000313" key="10">
    <source>
        <dbReference type="Proteomes" id="UP000326757"/>
    </source>
</evidence>
<keyword evidence="10" id="KW-1185">Reference proteome</keyword>
<feature type="transmembrane region" description="Helical" evidence="7">
    <location>
        <begin position="209"/>
        <end position="228"/>
    </location>
</feature>
<reference evidence="9 10" key="1">
    <citation type="submission" date="2019-06" db="EMBL/GenBank/DDBJ databases">
        <title>Genome Sequence of the Brown Rot Fungal Pathogen Monilinia laxa.</title>
        <authorList>
            <person name="De Miccolis Angelini R.M."/>
            <person name="Landi L."/>
            <person name="Abate D."/>
            <person name="Pollastro S."/>
            <person name="Romanazzi G."/>
            <person name="Faretra F."/>
        </authorList>
    </citation>
    <scope>NUCLEOTIDE SEQUENCE [LARGE SCALE GENOMIC DNA]</scope>
    <source>
        <strain evidence="9 10">Mlax316</strain>
    </source>
</reference>
<sequence>MVTKEAPEKQNEILIITLIFSIIACVAVALRCYVRTKLLRAFGPDDVLAVCSLFMLGVGVIITLLGVDSGFGQHLNGMKLDHFIQGLKYWCFAEIIYPPTIAVIKLSIALYLIRIAVKPVHIYTIYISMSLFLVYSAGFFIFLILQCRPISFYWRRFEGATDGHCIQANTVAAVAYGHAALSVLTDITLGIIPAFVVADLQITTRTKTAVAITLALGSIASVCTLTRISYIKDLLDAHDYLYSISNVITLTIVEAAVGLTASCLATLKPLIRSFLDWSEKSMHSTGALHTRMMDGIGLGRTKLDDTELHLRPDLKIVGFTTTVISSNGRESPQTRHTSLSQPVDDKGEAWYTPHGSPNSQVRPGSGNGLMEAAEPAYHIK</sequence>
<comment type="caution">
    <text evidence="9">The sequence shown here is derived from an EMBL/GenBank/DDBJ whole genome shotgun (WGS) entry which is preliminary data.</text>
</comment>
<gene>
    <name evidence="9" type="ORF">EYC80_003519</name>
</gene>
<protein>
    <recommendedName>
        <fullName evidence="8">Rhodopsin domain-containing protein</fullName>
    </recommendedName>
</protein>
<dbReference type="PROSITE" id="PS51257">
    <property type="entry name" value="PROKAR_LIPOPROTEIN"/>
    <property type="match status" value="1"/>
</dbReference>
<dbReference type="AlphaFoldDB" id="A0A5N6KKA0"/>
<evidence type="ECO:0000256" key="4">
    <source>
        <dbReference type="ARBA" id="ARBA00023136"/>
    </source>
</evidence>
<feature type="transmembrane region" description="Helical" evidence="7">
    <location>
        <begin position="179"/>
        <end position="197"/>
    </location>
</feature>
<feature type="transmembrane region" description="Helical" evidence="7">
    <location>
        <begin position="13"/>
        <end position="34"/>
    </location>
</feature>
<dbReference type="InterPro" id="IPR049326">
    <property type="entry name" value="Rhodopsin_dom_fungi"/>
</dbReference>
<comment type="similarity">
    <text evidence="5">Belongs to the SAT4 family.</text>
</comment>
<dbReference type="GO" id="GO:0016020">
    <property type="term" value="C:membrane"/>
    <property type="evidence" value="ECO:0007669"/>
    <property type="project" value="UniProtKB-SubCell"/>
</dbReference>
<organism evidence="9 10">
    <name type="scientific">Monilinia laxa</name>
    <name type="common">Brown rot fungus</name>
    <name type="synonym">Sclerotinia laxa</name>
    <dbReference type="NCBI Taxonomy" id="61186"/>
    <lineage>
        <taxon>Eukaryota</taxon>
        <taxon>Fungi</taxon>
        <taxon>Dikarya</taxon>
        <taxon>Ascomycota</taxon>
        <taxon>Pezizomycotina</taxon>
        <taxon>Leotiomycetes</taxon>
        <taxon>Helotiales</taxon>
        <taxon>Sclerotiniaceae</taxon>
        <taxon>Monilinia</taxon>
    </lineage>
</organism>
<dbReference type="EMBL" id="VIGI01000001">
    <property type="protein sequence ID" value="KAB8304098.1"/>
    <property type="molecule type" value="Genomic_DNA"/>
</dbReference>
<feature type="region of interest" description="Disordered" evidence="6">
    <location>
        <begin position="325"/>
        <end position="380"/>
    </location>
</feature>
<evidence type="ECO:0000313" key="9">
    <source>
        <dbReference type="EMBL" id="KAB8304098.1"/>
    </source>
</evidence>
<feature type="transmembrane region" description="Helical" evidence="7">
    <location>
        <begin position="87"/>
        <end position="113"/>
    </location>
</feature>
<feature type="transmembrane region" description="Helical" evidence="7">
    <location>
        <begin position="240"/>
        <end position="267"/>
    </location>
</feature>
<feature type="transmembrane region" description="Helical" evidence="7">
    <location>
        <begin position="125"/>
        <end position="145"/>
    </location>
</feature>
<evidence type="ECO:0000259" key="8">
    <source>
        <dbReference type="Pfam" id="PF20684"/>
    </source>
</evidence>
<evidence type="ECO:0000256" key="1">
    <source>
        <dbReference type="ARBA" id="ARBA00004141"/>
    </source>
</evidence>
<dbReference type="OrthoDB" id="3923077at2759"/>
<feature type="domain" description="Rhodopsin" evidence="8">
    <location>
        <begin position="30"/>
        <end position="272"/>
    </location>
</feature>
<dbReference type="InterPro" id="IPR052337">
    <property type="entry name" value="SAT4-like"/>
</dbReference>
<dbReference type="PANTHER" id="PTHR33048">
    <property type="entry name" value="PTH11-LIKE INTEGRAL MEMBRANE PROTEIN (AFU_ORTHOLOGUE AFUA_5G11245)"/>
    <property type="match status" value="1"/>
</dbReference>
<dbReference type="Proteomes" id="UP000326757">
    <property type="component" value="Unassembled WGS sequence"/>
</dbReference>
<keyword evidence="3 7" id="KW-1133">Transmembrane helix</keyword>
<evidence type="ECO:0000256" key="6">
    <source>
        <dbReference type="SAM" id="MobiDB-lite"/>
    </source>
</evidence>
<comment type="subcellular location">
    <subcellularLocation>
        <location evidence="1">Membrane</location>
        <topology evidence="1">Multi-pass membrane protein</topology>
    </subcellularLocation>
</comment>